<sequence length="90" mass="9528">MTTTTARRGARERAARDAYGMAAASFILGLVGLLVFNVFLGPAAVILAALALHRGTSHRNRAYLGMALGVADVIVFLVLTGAQHNVTWSF</sequence>
<dbReference type="Proteomes" id="UP001198565">
    <property type="component" value="Unassembled WGS sequence"/>
</dbReference>
<feature type="transmembrane region" description="Helical" evidence="1">
    <location>
        <begin position="26"/>
        <end position="50"/>
    </location>
</feature>
<dbReference type="InterPro" id="IPR055338">
    <property type="entry name" value="YqfX-like"/>
</dbReference>
<keyword evidence="1" id="KW-0812">Transmembrane</keyword>
<proteinExistence type="predicted"/>
<dbReference type="RefSeq" id="WP_222976589.1">
    <property type="nucleotide sequence ID" value="NZ_JAINVZ010000005.1"/>
</dbReference>
<name>A0ABS7QSG9_9ACTN</name>
<dbReference type="PANTHER" id="PTHR40040">
    <property type="entry name" value="SMALL HYDROPHOBIC PROTEIN-RELATED"/>
    <property type="match status" value="1"/>
</dbReference>
<evidence type="ECO:0000256" key="1">
    <source>
        <dbReference type="SAM" id="Phobius"/>
    </source>
</evidence>
<keyword evidence="3" id="KW-1185">Reference proteome</keyword>
<dbReference type="EMBL" id="JAINVZ010000005">
    <property type="protein sequence ID" value="MBY8885330.1"/>
    <property type="molecule type" value="Genomic_DNA"/>
</dbReference>
<dbReference type="PANTHER" id="PTHR40040:SF1">
    <property type="entry name" value="MEMBRANE PROTEIN"/>
    <property type="match status" value="1"/>
</dbReference>
<protein>
    <submittedName>
        <fullName evidence="2">DUF4190 domain-containing protein</fullName>
    </submittedName>
</protein>
<keyword evidence="1" id="KW-1133">Transmembrane helix</keyword>
<accession>A0ABS7QSG9</accession>
<keyword evidence="1" id="KW-0472">Membrane</keyword>
<evidence type="ECO:0000313" key="3">
    <source>
        <dbReference type="Proteomes" id="UP001198565"/>
    </source>
</evidence>
<feature type="transmembrane region" description="Helical" evidence="1">
    <location>
        <begin position="62"/>
        <end position="82"/>
    </location>
</feature>
<comment type="caution">
    <text evidence="2">The sequence shown here is derived from an EMBL/GenBank/DDBJ whole genome shotgun (WGS) entry which is preliminary data.</text>
</comment>
<gene>
    <name evidence="2" type="ORF">K7472_10780</name>
</gene>
<organism evidence="2 3">
    <name type="scientific">Streptantibioticus parmotrematis</name>
    <dbReference type="NCBI Taxonomy" id="2873249"/>
    <lineage>
        <taxon>Bacteria</taxon>
        <taxon>Bacillati</taxon>
        <taxon>Actinomycetota</taxon>
        <taxon>Actinomycetes</taxon>
        <taxon>Kitasatosporales</taxon>
        <taxon>Streptomycetaceae</taxon>
        <taxon>Streptantibioticus</taxon>
    </lineage>
</organism>
<reference evidence="2 3" key="1">
    <citation type="submission" date="2021-08" db="EMBL/GenBank/DDBJ databases">
        <title>Streptomyces sp. PTM05 isolated from lichen.</title>
        <authorList>
            <person name="Somphong A."/>
            <person name="Phongsopitanun W."/>
            <person name="Tanasupawat S."/>
        </authorList>
    </citation>
    <scope>NUCLEOTIDE SEQUENCE [LARGE SCALE GENOMIC DNA]</scope>
    <source>
        <strain evidence="2 3">Ptm05</strain>
    </source>
</reference>
<evidence type="ECO:0000313" key="2">
    <source>
        <dbReference type="EMBL" id="MBY8885330.1"/>
    </source>
</evidence>